<gene>
    <name evidence="2" type="ORF">BSK71_05285</name>
</gene>
<evidence type="ECO:0000259" key="1">
    <source>
        <dbReference type="Pfam" id="PF03992"/>
    </source>
</evidence>
<dbReference type="Proteomes" id="UP000189286">
    <property type="component" value="Unassembled WGS sequence"/>
</dbReference>
<proteinExistence type="predicted"/>
<evidence type="ECO:0000313" key="3">
    <source>
        <dbReference type="Proteomes" id="UP000189286"/>
    </source>
</evidence>
<organism evidence="2 3">
    <name type="scientific">Pectobacterium actinidiae</name>
    <dbReference type="NCBI Taxonomy" id="1507808"/>
    <lineage>
        <taxon>Bacteria</taxon>
        <taxon>Pseudomonadati</taxon>
        <taxon>Pseudomonadota</taxon>
        <taxon>Gammaproteobacteria</taxon>
        <taxon>Enterobacterales</taxon>
        <taxon>Pectobacteriaceae</taxon>
        <taxon>Pectobacterium</taxon>
    </lineage>
</organism>
<dbReference type="EMBL" id="MPUJ01000003">
    <property type="protein sequence ID" value="ONK07839.1"/>
    <property type="molecule type" value="Genomic_DNA"/>
</dbReference>
<name>A0A1V2R5W7_9GAMM</name>
<comment type="caution">
    <text evidence="2">The sequence shown here is derived from an EMBL/GenBank/DDBJ whole genome shotgun (WGS) entry which is preliminary data.</text>
</comment>
<accession>A0A1V2R5W7</accession>
<dbReference type="RefSeq" id="WP_039359966.1">
    <property type="nucleotide sequence ID" value="NZ_JRMH01000001.1"/>
</dbReference>
<dbReference type="Gene3D" id="3.30.70.100">
    <property type="match status" value="1"/>
</dbReference>
<reference evidence="3" key="1">
    <citation type="submission" date="2016-11" db="EMBL/GenBank/DDBJ databases">
        <authorList>
            <person name="Panda P."/>
            <person name="Visnovsky S."/>
            <person name="Pitman A."/>
        </authorList>
    </citation>
    <scope>NUCLEOTIDE SEQUENCE [LARGE SCALE GENOMIC DNA]</scope>
    <source>
        <strain evidence="3">ICMP 9972</strain>
    </source>
</reference>
<sequence length="117" mass="13268">MKNEIMCVFTLSVKEGQFANFRNLVSEIVKETENEPGTLTYMYSVSDDQKTAHIIEGYKADALVSHVDVTFAPFAERFLSHVDVTGLTVYGETDEHIRKRLDAFGAVYMKMFAGFTR</sequence>
<protein>
    <recommendedName>
        <fullName evidence="1">ABM domain-containing protein</fullName>
    </recommendedName>
</protein>
<dbReference type="AlphaFoldDB" id="A0A1V2R5W7"/>
<evidence type="ECO:0000313" key="2">
    <source>
        <dbReference type="EMBL" id="ONK07839.1"/>
    </source>
</evidence>
<feature type="domain" description="ABM" evidence="1">
    <location>
        <begin position="5"/>
        <end position="51"/>
    </location>
</feature>
<dbReference type="OrthoDB" id="2082794at2"/>
<dbReference type="InterPro" id="IPR011008">
    <property type="entry name" value="Dimeric_a/b-barrel"/>
</dbReference>
<dbReference type="Pfam" id="PF03992">
    <property type="entry name" value="ABM"/>
    <property type="match status" value="1"/>
</dbReference>
<dbReference type="SUPFAM" id="SSF54909">
    <property type="entry name" value="Dimeric alpha+beta barrel"/>
    <property type="match status" value="1"/>
</dbReference>
<dbReference type="InterPro" id="IPR007138">
    <property type="entry name" value="ABM_dom"/>
</dbReference>